<name>Q4L8Q1_STAHJ</name>
<protein>
    <submittedName>
        <fullName evidence="1">Uncharacterized protein</fullName>
    </submittedName>
</protein>
<dbReference type="Proteomes" id="UP000000543">
    <property type="component" value="Chromosome"/>
</dbReference>
<accession>Q4L8Q1</accession>
<proteinExistence type="predicted"/>
<dbReference type="HOGENOM" id="CLU_3437618_0_0_9"/>
<organism evidence="1 2">
    <name type="scientific">Staphylococcus haemolyticus (strain JCSC1435)</name>
    <dbReference type="NCBI Taxonomy" id="279808"/>
    <lineage>
        <taxon>Bacteria</taxon>
        <taxon>Bacillati</taxon>
        <taxon>Bacillota</taxon>
        <taxon>Bacilli</taxon>
        <taxon>Bacillales</taxon>
        <taxon>Staphylococcaceae</taxon>
        <taxon>Staphylococcus</taxon>
    </lineage>
</organism>
<dbReference type="KEGG" id="sha:SH0665"/>
<reference evidence="1 2" key="1">
    <citation type="journal article" date="2005" name="J. Bacteriol.">
        <title>Whole-genome sequencing of Staphylococcus haemolyticus uncovers the extreme plasticity of its genome and the evolution of human-colonizing staphylococcal species.</title>
        <authorList>
            <person name="Takeuchi F."/>
            <person name="Watanabe S."/>
            <person name="Baba T."/>
            <person name="Yuzawa H."/>
            <person name="Ito T."/>
            <person name="Morimoto Y."/>
            <person name="Kuroda M."/>
            <person name="Cui L."/>
            <person name="Takahashi M."/>
            <person name="Ankai A."/>
            <person name="Baba S."/>
            <person name="Fukui S."/>
            <person name="Lee J.C."/>
            <person name="Hiramatsu K."/>
        </authorList>
    </citation>
    <scope>NUCLEOTIDE SEQUENCE [LARGE SCALE GENOMIC DNA]</scope>
    <source>
        <strain evidence="1 2">JCSC1435</strain>
    </source>
</reference>
<evidence type="ECO:0000313" key="1">
    <source>
        <dbReference type="EMBL" id="BAE03974.1"/>
    </source>
</evidence>
<gene>
    <name evidence="1" type="ordered locus">SH0665</name>
</gene>
<dbReference type="EMBL" id="AP006716">
    <property type="protein sequence ID" value="BAE03974.1"/>
    <property type="molecule type" value="Genomic_DNA"/>
</dbReference>
<evidence type="ECO:0000313" key="2">
    <source>
        <dbReference type="Proteomes" id="UP000000543"/>
    </source>
</evidence>
<sequence length="11" mass="1350">MNSVLLIFHYL</sequence>